<dbReference type="Proteomes" id="UP000539265">
    <property type="component" value="Unassembled WGS sequence"/>
</dbReference>
<dbReference type="EC" id="1.2.1.16" evidence="6"/>
<dbReference type="SUPFAM" id="SSF53720">
    <property type="entry name" value="ALDH-like"/>
    <property type="match status" value="1"/>
</dbReference>
<proteinExistence type="inferred from homology"/>
<dbReference type="AlphaFoldDB" id="A0A839S9T3"/>
<dbReference type="PANTHER" id="PTHR43353:SF5">
    <property type="entry name" value="SUCCINATE-SEMIALDEHYDE DEHYDROGENASE, MITOCHONDRIAL"/>
    <property type="match status" value="1"/>
</dbReference>
<feature type="active site" evidence="3">
    <location>
        <position position="248"/>
    </location>
</feature>
<dbReference type="InterPro" id="IPR016163">
    <property type="entry name" value="Ald_DH_C"/>
</dbReference>
<dbReference type="Gene3D" id="3.40.605.10">
    <property type="entry name" value="Aldehyde Dehydrogenase, Chain A, domain 1"/>
    <property type="match status" value="1"/>
</dbReference>
<dbReference type="InterPro" id="IPR050740">
    <property type="entry name" value="Aldehyde_DH_Superfamily"/>
</dbReference>
<dbReference type="GO" id="GO:0004777">
    <property type="term" value="F:succinate-semialdehyde dehydrogenase (NAD+) activity"/>
    <property type="evidence" value="ECO:0007669"/>
    <property type="project" value="TreeGrafter"/>
</dbReference>
<comment type="similarity">
    <text evidence="1 4">Belongs to the aldehyde dehydrogenase family.</text>
</comment>
<dbReference type="InterPro" id="IPR015590">
    <property type="entry name" value="Aldehyde_DH_dom"/>
</dbReference>
<dbReference type="OrthoDB" id="781568at2"/>
<organism evidence="6 7">
    <name type="scientific">Mucilaginibacter gotjawali</name>
    <dbReference type="NCBI Taxonomy" id="1550579"/>
    <lineage>
        <taxon>Bacteria</taxon>
        <taxon>Pseudomonadati</taxon>
        <taxon>Bacteroidota</taxon>
        <taxon>Sphingobacteriia</taxon>
        <taxon>Sphingobacteriales</taxon>
        <taxon>Sphingobacteriaceae</taxon>
        <taxon>Mucilaginibacter</taxon>
    </lineage>
</organism>
<sequence length="479" mass="52165">MSVNKQFINGVWVDAVDGHEISLVNPATEEVLSRISFGNGKDAILAIDAADAAFKTWSKTTPYYRAEILKKAANYLRENLDKIAHDMVLESGKPLLEARGEWTVAANLFEWYAEEGKRAYGKVIPTNRVDKRSSVILQPMGVIGVITAWNFPAYNPARAWAAALAAGCTVVAKPSEDTPLSAYHLVNALSAAGLPPGVLNLVIAEASPVGDAMLHDKRVKKISFTGSTRVGKILMDGASRTHTKLSLELGGNAPVVIFDDVDVDEVAKAAAIARFRNNGQVCVAPQRFYIHKNIYDQFAESVKKYVSLLKVGSGFEEGVNVGPLITGKQRDSVFDLLEKTRIEKAEVLTGGHRPHHLDKGYFIQPAVVANLNQSSTLARHEIFGPVLPLFRFDDLEDALHKANDTEYGLAAYAFTNNLKTAIKVSEGLEFGIVGINEWAPHGTELPFGGWKYSGQGHESGSEGLYEYMEKKLISIGGIV</sequence>
<dbReference type="RefSeq" id="WP_096357030.1">
    <property type="nucleotide sequence ID" value="NZ_AP017313.1"/>
</dbReference>
<evidence type="ECO:0000256" key="2">
    <source>
        <dbReference type="ARBA" id="ARBA00023002"/>
    </source>
</evidence>
<dbReference type="GO" id="GO:0036243">
    <property type="term" value="F:succinate-semialdehyde dehydrogenase (NADP+) activity"/>
    <property type="evidence" value="ECO:0007669"/>
    <property type="project" value="UniProtKB-EC"/>
</dbReference>
<dbReference type="FunFam" id="3.40.605.10:FF:000007">
    <property type="entry name" value="NAD/NADP-dependent betaine aldehyde dehydrogenase"/>
    <property type="match status" value="1"/>
</dbReference>
<dbReference type="InterPro" id="IPR029510">
    <property type="entry name" value="Ald_DH_CS_GLU"/>
</dbReference>
<dbReference type="FunFam" id="3.40.309.10:FF:000004">
    <property type="entry name" value="Succinate-semialdehyde dehydrogenase I"/>
    <property type="match status" value="1"/>
</dbReference>
<dbReference type="PROSITE" id="PS00687">
    <property type="entry name" value="ALDEHYDE_DEHYDR_GLU"/>
    <property type="match status" value="1"/>
</dbReference>
<protein>
    <submittedName>
        <fullName evidence="6">Succinate-semialdehyde dehydrogenase/glutarate-semialdehyde dehydrogenase</fullName>
        <ecNumber evidence="6">1.2.1.16</ecNumber>
        <ecNumber evidence="6">1.2.1.20</ecNumber>
        <ecNumber evidence="6">1.2.1.79</ecNumber>
    </submittedName>
</protein>
<dbReference type="PANTHER" id="PTHR43353">
    <property type="entry name" value="SUCCINATE-SEMIALDEHYDE DEHYDROGENASE, MITOCHONDRIAL"/>
    <property type="match status" value="1"/>
</dbReference>
<name>A0A839S9T3_9SPHI</name>
<dbReference type="EC" id="1.2.1.20" evidence="6"/>
<dbReference type="GO" id="GO:0009450">
    <property type="term" value="P:gamma-aminobutyric acid catabolic process"/>
    <property type="evidence" value="ECO:0007669"/>
    <property type="project" value="TreeGrafter"/>
</dbReference>
<dbReference type="GO" id="GO:0102810">
    <property type="term" value="F:glutarate-semialdehyde dehydrogenase (NADP+) activity"/>
    <property type="evidence" value="ECO:0007669"/>
    <property type="project" value="UniProtKB-EC"/>
</dbReference>
<keyword evidence="7" id="KW-1185">Reference proteome</keyword>
<dbReference type="CDD" id="cd07103">
    <property type="entry name" value="ALDH_F5_SSADH_GabD"/>
    <property type="match status" value="1"/>
</dbReference>
<dbReference type="InterPro" id="IPR016161">
    <property type="entry name" value="Ald_DH/histidinol_DH"/>
</dbReference>
<dbReference type="EC" id="1.2.1.79" evidence="6"/>
<evidence type="ECO:0000313" key="6">
    <source>
        <dbReference type="EMBL" id="MBB3054388.1"/>
    </source>
</evidence>
<evidence type="ECO:0000256" key="1">
    <source>
        <dbReference type="ARBA" id="ARBA00009986"/>
    </source>
</evidence>
<dbReference type="InterPro" id="IPR016162">
    <property type="entry name" value="Ald_DH_N"/>
</dbReference>
<evidence type="ECO:0000259" key="5">
    <source>
        <dbReference type="Pfam" id="PF00171"/>
    </source>
</evidence>
<accession>A0A839S9T3</accession>
<reference evidence="6" key="1">
    <citation type="submission" date="2020-08" db="EMBL/GenBank/DDBJ databases">
        <title>Genomic Encyclopedia of Type Strains, Phase III (KMG-III): the genomes of soil and plant-associated and newly described type strains.</title>
        <authorList>
            <person name="Whitman W."/>
        </authorList>
    </citation>
    <scope>NUCLEOTIDE SEQUENCE [LARGE SCALE GENOMIC DNA]</scope>
    <source>
        <strain evidence="6">CECT 8628</strain>
    </source>
</reference>
<feature type="domain" description="Aldehyde dehydrogenase" evidence="5">
    <location>
        <begin position="12"/>
        <end position="472"/>
    </location>
</feature>
<dbReference type="Gene3D" id="3.40.309.10">
    <property type="entry name" value="Aldehyde Dehydrogenase, Chain A, domain 2"/>
    <property type="match status" value="1"/>
</dbReference>
<keyword evidence="2 4" id="KW-0560">Oxidoreductase</keyword>
<gene>
    <name evidence="6" type="ORF">FHS11_000798</name>
</gene>
<dbReference type="EMBL" id="JACHWX010000002">
    <property type="protein sequence ID" value="MBB3054388.1"/>
    <property type="molecule type" value="Genomic_DNA"/>
</dbReference>
<evidence type="ECO:0000313" key="7">
    <source>
        <dbReference type="Proteomes" id="UP000539265"/>
    </source>
</evidence>
<evidence type="ECO:0000256" key="4">
    <source>
        <dbReference type="RuleBase" id="RU003345"/>
    </source>
</evidence>
<evidence type="ECO:0000256" key="3">
    <source>
        <dbReference type="PROSITE-ProRule" id="PRU10007"/>
    </source>
</evidence>
<dbReference type="Pfam" id="PF00171">
    <property type="entry name" value="Aldedh"/>
    <property type="match status" value="1"/>
</dbReference>
<comment type="caution">
    <text evidence="6">The sequence shown here is derived from an EMBL/GenBank/DDBJ whole genome shotgun (WGS) entry which is preliminary data.</text>
</comment>